<evidence type="ECO:0008006" key="4">
    <source>
        <dbReference type="Google" id="ProtNLM"/>
    </source>
</evidence>
<dbReference type="RefSeq" id="WP_190110226.1">
    <property type="nucleotide sequence ID" value="NZ_BMVB01000008.1"/>
</dbReference>
<keyword evidence="1" id="KW-0472">Membrane</keyword>
<protein>
    <recommendedName>
        <fullName evidence="4">DUF3054 domain-containing protein</fullName>
    </recommendedName>
</protein>
<comment type="caution">
    <text evidence="2">The sequence shown here is derived from an EMBL/GenBank/DDBJ whole genome shotgun (WGS) entry which is preliminary data.</text>
</comment>
<dbReference type="AlphaFoldDB" id="A0A918TL26"/>
<sequence>MAPRNGTGPGFTRFMLVIAAGLTGTLVVDHWVFGEDFEWGTAALLCILWPEALTGLLRQRGRRRAAARIDAAGQWIPFAATAVLWTGLVLGWSRGEGTNWWLFAGAMLLPAAGILKLAASLAGRRARRA</sequence>
<dbReference type="Proteomes" id="UP000646244">
    <property type="component" value="Unassembled WGS sequence"/>
</dbReference>
<reference evidence="2" key="2">
    <citation type="submission" date="2020-09" db="EMBL/GenBank/DDBJ databases">
        <authorList>
            <person name="Sun Q."/>
            <person name="Ohkuma M."/>
        </authorList>
    </citation>
    <scope>NUCLEOTIDE SEQUENCE</scope>
    <source>
        <strain evidence="2">JCM 4633</strain>
    </source>
</reference>
<evidence type="ECO:0000313" key="3">
    <source>
        <dbReference type="Proteomes" id="UP000646244"/>
    </source>
</evidence>
<feature type="transmembrane region" description="Helical" evidence="1">
    <location>
        <begin position="39"/>
        <end position="57"/>
    </location>
</feature>
<evidence type="ECO:0000256" key="1">
    <source>
        <dbReference type="SAM" id="Phobius"/>
    </source>
</evidence>
<proteinExistence type="predicted"/>
<name>A0A918TL26_STRCJ</name>
<feature type="transmembrane region" description="Helical" evidence="1">
    <location>
        <begin position="69"/>
        <end position="88"/>
    </location>
</feature>
<organism evidence="2 3">
    <name type="scientific">Streptomyces cinnamoneus</name>
    <name type="common">Streptoverticillium cinnamoneum</name>
    <dbReference type="NCBI Taxonomy" id="53446"/>
    <lineage>
        <taxon>Bacteria</taxon>
        <taxon>Bacillati</taxon>
        <taxon>Actinomycetota</taxon>
        <taxon>Actinomycetes</taxon>
        <taxon>Kitasatosporales</taxon>
        <taxon>Streptomycetaceae</taxon>
        <taxon>Streptomyces</taxon>
        <taxon>Streptomyces cinnamoneus group</taxon>
    </lineage>
</organism>
<gene>
    <name evidence="2" type="ORF">GCM10010507_29560</name>
</gene>
<evidence type="ECO:0000313" key="2">
    <source>
        <dbReference type="EMBL" id="GHC51665.1"/>
    </source>
</evidence>
<keyword evidence="1" id="KW-0812">Transmembrane</keyword>
<feature type="transmembrane region" description="Helical" evidence="1">
    <location>
        <begin position="100"/>
        <end position="119"/>
    </location>
</feature>
<reference evidence="2" key="1">
    <citation type="journal article" date="2014" name="Int. J. Syst. Evol. Microbiol.">
        <title>Complete genome sequence of Corynebacterium casei LMG S-19264T (=DSM 44701T), isolated from a smear-ripened cheese.</title>
        <authorList>
            <consortium name="US DOE Joint Genome Institute (JGI-PGF)"/>
            <person name="Walter F."/>
            <person name="Albersmeier A."/>
            <person name="Kalinowski J."/>
            <person name="Ruckert C."/>
        </authorList>
    </citation>
    <scope>NUCLEOTIDE SEQUENCE</scope>
    <source>
        <strain evidence="2">JCM 4633</strain>
    </source>
</reference>
<accession>A0A918TL26</accession>
<dbReference type="EMBL" id="BMVB01000008">
    <property type="protein sequence ID" value="GHC51665.1"/>
    <property type="molecule type" value="Genomic_DNA"/>
</dbReference>
<feature type="transmembrane region" description="Helical" evidence="1">
    <location>
        <begin position="12"/>
        <end position="33"/>
    </location>
</feature>
<keyword evidence="1" id="KW-1133">Transmembrane helix</keyword>